<dbReference type="CDD" id="cd00141">
    <property type="entry name" value="NT_POLXc"/>
    <property type="match status" value="1"/>
</dbReference>
<dbReference type="InterPro" id="IPR036420">
    <property type="entry name" value="BRCT_dom_sf"/>
</dbReference>
<accession>A0A4R8RJE1</accession>
<keyword evidence="14" id="KW-0456">Lyase</keyword>
<feature type="compositionally biased region" description="Basic and acidic residues" evidence="18">
    <location>
        <begin position="411"/>
        <end position="423"/>
    </location>
</feature>
<evidence type="ECO:0000313" key="21">
    <source>
        <dbReference type="Proteomes" id="UP000295703"/>
    </source>
</evidence>
<dbReference type="InterPro" id="IPR001357">
    <property type="entry name" value="BRCT_dom"/>
</dbReference>
<keyword evidence="9" id="KW-0235">DNA replication</keyword>
<feature type="region of interest" description="Disordered" evidence="18">
    <location>
        <begin position="25"/>
        <end position="92"/>
    </location>
</feature>
<keyword evidence="13" id="KW-0234">DNA repair</keyword>
<dbReference type="Pfam" id="PF10391">
    <property type="entry name" value="DNA_pol_lambd_f"/>
    <property type="match status" value="1"/>
</dbReference>
<dbReference type="GO" id="GO:0006303">
    <property type="term" value="P:double-strand break repair via nonhomologous end joining"/>
    <property type="evidence" value="ECO:0007669"/>
    <property type="project" value="TreeGrafter"/>
</dbReference>
<evidence type="ECO:0000256" key="4">
    <source>
        <dbReference type="ARBA" id="ARBA00012417"/>
    </source>
</evidence>
<evidence type="ECO:0000256" key="10">
    <source>
        <dbReference type="ARBA" id="ARBA00022723"/>
    </source>
</evidence>
<evidence type="ECO:0000256" key="3">
    <source>
        <dbReference type="ARBA" id="ARBA00008323"/>
    </source>
</evidence>
<dbReference type="EMBL" id="RYZW01000021">
    <property type="protein sequence ID" value="TDZ65886.1"/>
    <property type="molecule type" value="Genomic_DNA"/>
</dbReference>
<keyword evidence="8" id="KW-0548">Nucleotidyltransferase</keyword>
<keyword evidence="7" id="KW-0808">Transferase</keyword>
<evidence type="ECO:0000256" key="15">
    <source>
        <dbReference type="ARBA" id="ARBA00023242"/>
    </source>
</evidence>
<dbReference type="PRINTS" id="PR00869">
    <property type="entry name" value="DNAPOLX"/>
</dbReference>
<protein>
    <recommendedName>
        <fullName evidence="5">DNA polymerase lambda</fullName>
        <ecNumber evidence="4">2.7.7.7</ecNumber>
    </recommendedName>
</protein>
<dbReference type="FunFam" id="1.10.150.110:FF:000005">
    <property type="entry name" value="DNA polymerase POL4"/>
    <property type="match status" value="1"/>
</dbReference>
<keyword evidence="6" id="KW-0237">DNA synthesis</keyword>
<gene>
    <name evidence="20" type="primary">Poll-1</name>
    <name evidence="20" type="ORF">CTRI78_v003396</name>
</gene>
<evidence type="ECO:0000256" key="14">
    <source>
        <dbReference type="ARBA" id="ARBA00023239"/>
    </source>
</evidence>
<reference evidence="20 21" key="1">
    <citation type="submission" date="2018-12" db="EMBL/GenBank/DDBJ databases">
        <title>Genome sequence and assembly of Colletotrichum trifolii.</title>
        <authorList>
            <person name="Gan P."/>
            <person name="Shirasu K."/>
        </authorList>
    </citation>
    <scope>NUCLEOTIDE SEQUENCE [LARGE SCALE GENOMIC DNA]</scope>
    <source>
        <strain evidence="20 21">543-2</strain>
    </source>
</reference>
<dbReference type="PANTHER" id="PTHR11276">
    <property type="entry name" value="DNA POLYMERASE TYPE-X FAMILY MEMBER"/>
    <property type="match status" value="1"/>
</dbReference>
<dbReference type="InterPro" id="IPR022312">
    <property type="entry name" value="DNA_pol_X"/>
</dbReference>
<comment type="cofactor">
    <cofactor evidence="1">
        <name>Mn(2+)</name>
        <dbReference type="ChEBI" id="CHEBI:29035"/>
    </cofactor>
</comment>
<evidence type="ECO:0000256" key="18">
    <source>
        <dbReference type="SAM" id="MobiDB-lite"/>
    </source>
</evidence>
<dbReference type="FunFam" id="3.30.210.10:FF:000001">
    <property type="entry name" value="DNA polymerase lambda"/>
    <property type="match status" value="1"/>
</dbReference>
<comment type="similarity">
    <text evidence="3">Belongs to the DNA polymerase type-X family.</text>
</comment>
<evidence type="ECO:0000256" key="2">
    <source>
        <dbReference type="ARBA" id="ARBA00004123"/>
    </source>
</evidence>
<keyword evidence="11" id="KW-0227">DNA damage</keyword>
<dbReference type="Gene3D" id="1.10.150.20">
    <property type="entry name" value="5' to 3' exonuclease, C-terminal subdomain"/>
    <property type="match status" value="1"/>
</dbReference>
<keyword evidence="21" id="KW-1185">Reference proteome</keyword>
<keyword evidence="10" id="KW-0479">Metal-binding</keyword>
<dbReference type="InterPro" id="IPR037160">
    <property type="entry name" value="DNA_Pol_thumb_sf"/>
</dbReference>
<keyword evidence="12" id="KW-0239">DNA-directed DNA polymerase</keyword>
<dbReference type="InterPro" id="IPR043519">
    <property type="entry name" value="NT_sf"/>
</dbReference>
<dbReference type="Pfam" id="PF14791">
    <property type="entry name" value="DNA_pol_B_thumb"/>
    <property type="match status" value="1"/>
</dbReference>
<evidence type="ECO:0000256" key="9">
    <source>
        <dbReference type="ARBA" id="ARBA00022705"/>
    </source>
</evidence>
<dbReference type="InterPro" id="IPR002008">
    <property type="entry name" value="DNA_pol_X_beta-like"/>
</dbReference>
<dbReference type="Gene3D" id="3.40.50.10190">
    <property type="entry name" value="BRCT domain"/>
    <property type="match status" value="1"/>
</dbReference>
<dbReference type="SUPFAM" id="SSF81301">
    <property type="entry name" value="Nucleotidyltransferase"/>
    <property type="match status" value="1"/>
</dbReference>
<dbReference type="InterPro" id="IPR018944">
    <property type="entry name" value="DNA_pol_lambd_fingers_domain"/>
</dbReference>
<dbReference type="GO" id="GO:0046872">
    <property type="term" value="F:metal ion binding"/>
    <property type="evidence" value="ECO:0007669"/>
    <property type="project" value="UniProtKB-KW"/>
</dbReference>
<proteinExistence type="inferred from homology"/>
<organism evidence="20 21">
    <name type="scientific">Colletotrichum trifolii</name>
    <dbReference type="NCBI Taxonomy" id="5466"/>
    <lineage>
        <taxon>Eukaryota</taxon>
        <taxon>Fungi</taxon>
        <taxon>Dikarya</taxon>
        <taxon>Ascomycota</taxon>
        <taxon>Pezizomycotina</taxon>
        <taxon>Sordariomycetes</taxon>
        <taxon>Hypocreomycetidae</taxon>
        <taxon>Glomerellales</taxon>
        <taxon>Glomerellaceae</taxon>
        <taxon>Colletotrichum</taxon>
        <taxon>Colletotrichum orbiculare species complex</taxon>
    </lineage>
</organism>
<dbReference type="PROSITE" id="PS50172">
    <property type="entry name" value="BRCT"/>
    <property type="match status" value="1"/>
</dbReference>
<dbReference type="Pfam" id="PF14716">
    <property type="entry name" value="HHH_8"/>
    <property type="match status" value="1"/>
</dbReference>
<keyword evidence="15" id="KW-0539">Nucleus</keyword>
<dbReference type="Gene3D" id="1.10.150.110">
    <property type="entry name" value="DNA polymerase beta, N-terminal domain-like"/>
    <property type="match status" value="1"/>
</dbReference>
<feature type="compositionally biased region" description="Low complexity" evidence="18">
    <location>
        <begin position="333"/>
        <end position="344"/>
    </location>
</feature>
<dbReference type="SMART" id="SM00483">
    <property type="entry name" value="POLXc"/>
    <property type="match status" value="1"/>
</dbReference>
<dbReference type="STRING" id="5466.A0A4R8RJE1"/>
<dbReference type="InterPro" id="IPR027421">
    <property type="entry name" value="DNA_pol_lamdba_lyase_dom_sf"/>
</dbReference>
<dbReference type="Gene3D" id="3.30.210.10">
    <property type="entry name" value="DNA polymerase, thumb domain"/>
    <property type="match status" value="1"/>
</dbReference>
<feature type="compositionally biased region" description="Basic residues" evidence="18">
    <location>
        <begin position="440"/>
        <end position="450"/>
    </location>
</feature>
<dbReference type="EC" id="2.7.7.7" evidence="4"/>
<evidence type="ECO:0000256" key="8">
    <source>
        <dbReference type="ARBA" id="ARBA00022695"/>
    </source>
</evidence>
<dbReference type="AlphaFoldDB" id="A0A4R8RJE1"/>
<dbReference type="InterPro" id="IPR029398">
    <property type="entry name" value="PolB_thumb"/>
</dbReference>
<feature type="region of interest" description="Disordered" evidence="18">
    <location>
        <begin position="126"/>
        <end position="156"/>
    </location>
</feature>
<dbReference type="FunFam" id="1.10.150.20:FF:000010">
    <property type="entry name" value="DNA polymerase lambda"/>
    <property type="match status" value="1"/>
</dbReference>
<dbReference type="PANTHER" id="PTHR11276:SF28">
    <property type="entry name" value="DNA POLYMERASE LAMBDA"/>
    <property type="match status" value="1"/>
</dbReference>
<evidence type="ECO:0000259" key="19">
    <source>
        <dbReference type="PROSITE" id="PS50172"/>
    </source>
</evidence>
<feature type="compositionally biased region" description="Pro residues" evidence="18">
    <location>
        <begin position="297"/>
        <end position="307"/>
    </location>
</feature>
<evidence type="ECO:0000313" key="20">
    <source>
        <dbReference type="EMBL" id="TDZ65886.1"/>
    </source>
</evidence>
<evidence type="ECO:0000256" key="12">
    <source>
        <dbReference type="ARBA" id="ARBA00022932"/>
    </source>
</evidence>
<dbReference type="GO" id="GO:0003677">
    <property type="term" value="F:DNA binding"/>
    <property type="evidence" value="ECO:0007669"/>
    <property type="project" value="InterPro"/>
</dbReference>
<comment type="subcellular location">
    <subcellularLocation>
        <location evidence="2">Nucleus</location>
    </subcellularLocation>
</comment>
<evidence type="ECO:0000256" key="13">
    <source>
        <dbReference type="ARBA" id="ARBA00023204"/>
    </source>
</evidence>
<dbReference type="GO" id="GO:0016829">
    <property type="term" value="F:lyase activity"/>
    <property type="evidence" value="ECO:0007669"/>
    <property type="project" value="UniProtKB-KW"/>
</dbReference>
<dbReference type="InterPro" id="IPR028207">
    <property type="entry name" value="DNA_pol_B_palm_palm"/>
</dbReference>
<evidence type="ECO:0000256" key="5">
    <source>
        <dbReference type="ARBA" id="ARBA00016513"/>
    </source>
</evidence>
<dbReference type="GO" id="GO:0005634">
    <property type="term" value="C:nucleus"/>
    <property type="evidence" value="ECO:0007669"/>
    <property type="project" value="UniProtKB-SubCell"/>
</dbReference>
<dbReference type="SUPFAM" id="SSF52113">
    <property type="entry name" value="BRCT domain"/>
    <property type="match status" value="1"/>
</dbReference>
<comment type="caution">
    <text evidence="20">The sequence shown here is derived from an EMBL/GenBank/DDBJ whole genome shotgun (WGS) entry which is preliminary data.</text>
</comment>
<feature type="region of interest" description="Disordered" evidence="18">
    <location>
        <begin position="409"/>
        <end position="450"/>
    </location>
</feature>
<evidence type="ECO:0000256" key="17">
    <source>
        <dbReference type="PIRSR" id="PIRSR622312-50"/>
    </source>
</evidence>
<dbReference type="GO" id="GO:0003887">
    <property type="term" value="F:DNA-directed DNA polymerase activity"/>
    <property type="evidence" value="ECO:0007669"/>
    <property type="project" value="UniProtKB-KW"/>
</dbReference>
<dbReference type="InterPro" id="IPR010996">
    <property type="entry name" value="HHH_MUS81"/>
</dbReference>
<name>A0A4R8RJE1_COLTR</name>
<evidence type="ECO:0000256" key="11">
    <source>
        <dbReference type="ARBA" id="ARBA00022763"/>
    </source>
</evidence>
<dbReference type="SUPFAM" id="SSF47802">
    <property type="entry name" value="DNA polymerase beta, N-terminal domain-like"/>
    <property type="match status" value="1"/>
</dbReference>
<dbReference type="Proteomes" id="UP000295703">
    <property type="component" value="Unassembled WGS sequence"/>
</dbReference>
<dbReference type="InterPro" id="IPR002054">
    <property type="entry name" value="DNA-dir_DNA_pol_X"/>
</dbReference>
<evidence type="ECO:0000256" key="6">
    <source>
        <dbReference type="ARBA" id="ARBA00022634"/>
    </source>
</evidence>
<dbReference type="Pfam" id="PF14792">
    <property type="entry name" value="DNA_pol_B_palm"/>
    <property type="match status" value="1"/>
</dbReference>
<dbReference type="PRINTS" id="PR00870">
    <property type="entry name" value="DNAPOLXBETA"/>
</dbReference>
<comment type="catalytic activity">
    <reaction evidence="16">
        <text>DNA(n) + a 2'-deoxyribonucleoside 5'-triphosphate = DNA(n+1) + diphosphate</text>
        <dbReference type="Rhea" id="RHEA:22508"/>
        <dbReference type="Rhea" id="RHEA-COMP:17339"/>
        <dbReference type="Rhea" id="RHEA-COMP:17340"/>
        <dbReference type="ChEBI" id="CHEBI:33019"/>
        <dbReference type="ChEBI" id="CHEBI:61560"/>
        <dbReference type="ChEBI" id="CHEBI:173112"/>
        <dbReference type="EC" id="2.7.7.7"/>
    </reaction>
</comment>
<evidence type="ECO:0000256" key="16">
    <source>
        <dbReference type="ARBA" id="ARBA00049244"/>
    </source>
</evidence>
<dbReference type="SUPFAM" id="SSF81585">
    <property type="entry name" value="PsbU/PolX domain-like"/>
    <property type="match status" value="1"/>
</dbReference>
<dbReference type="Gene3D" id="3.30.460.10">
    <property type="entry name" value="Beta Polymerase, domain 2"/>
    <property type="match status" value="1"/>
</dbReference>
<feature type="region of interest" description="Disordered" evidence="18">
    <location>
        <begin position="282"/>
        <end position="356"/>
    </location>
</feature>
<sequence length="812" mass="91839">MANNNPSSREKSRFFHQLEAIRNINDDDDVLQQREEAQRRQIKAFQAAAQPRPTPQVVAQPERETLRSAASSQQRDRSAGAMSDPVSAPLTEAKRKEAIIERTPLAELKGPGRKDRSIAALDSSFVEDTPIPDSSSRPPLQPLATMTRGVKTPNPTKRHLAARLPEYSPSVTAMKKRKRDPPLKMMPEEKQVFRGLRFFYIPNNDISPLRKMRIRRALEFGSTWTQNLEDATHVIVDNNLNWQDIQKVLSTAVGALSSIIVNEDYPLDCFYFKLKLNHKQKQYQIPGRPESPTSSAPEPPSAQPPATPIQDRPLKPRQTNPHKWDYIPPPSTPSRSQDSSQRQSHGQPPSDSSSVLKDITPAVQAVDEYAPAFTVSKCLDVDHVATEEPMSTPKDELENVIAQMQQLRGLPLEHDEEEPRSPELAEEETTDGGSSEGERGKKRRAGTKIRGRKDLTWEDRFACHKGGTKGGDTENPNNRTIDVLQKMCDYYARTNDTWRPMAYRKAITQLKRQSTKITTAEEAIRLPGVGQRLADKIQEIVTTNRLQRLEHAEREPMDDVLQTFLKIYGVGSVQASQWISQGFRTLDDLKTKAKLTTNQRIGIDHYDDLNTRIPRAEVKMLGVFVKSEAAKLDPCVQLIVSGSYRRGADDSGDIDFLVTKKGTKSTSELKWFLDELVGTLEAQKFLVARLASSRDGSDGSKWHGCCVLPKIRGFNEQNYQKVWRRVDFLLVPDTEIGAALLYFTGNDIFNRSIRLLASKKGMRLNQRGLYKDVMRGPGRVKVTEGELVEGRDEKRIFEILGVQWREPHQRWC</sequence>
<feature type="compositionally biased region" description="Polar residues" evidence="18">
    <location>
        <begin position="345"/>
        <end position="355"/>
    </location>
</feature>
<evidence type="ECO:0000256" key="7">
    <source>
        <dbReference type="ARBA" id="ARBA00022679"/>
    </source>
</evidence>
<feature type="active site" description="Nucleophile; Schiff-base intermediate with DNA; for 5'-dRP lyase activity" evidence="17">
    <location>
        <position position="536"/>
    </location>
</feature>
<feature type="domain" description="BRCT" evidence="19">
    <location>
        <begin position="188"/>
        <end position="283"/>
    </location>
</feature>
<evidence type="ECO:0000256" key="1">
    <source>
        <dbReference type="ARBA" id="ARBA00001936"/>
    </source>
</evidence>